<dbReference type="Pfam" id="PF00583">
    <property type="entry name" value="Acetyltransf_1"/>
    <property type="match status" value="1"/>
</dbReference>
<keyword evidence="2" id="KW-0012">Acyltransferase</keyword>
<feature type="domain" description="N-acetyltransferase" evidence="3">
    <location>
        <begin position="3"/>
        <end position="157"/>
    </location>
</feature>
<evidence type="ECO:0000256" key="2">
    <source>
        <dbReference type="ARBA" id="ARBA00023315"/>
    </source>
</evidence>
<keyword evidence="5" id="KW-1185">Reference proteome</keyword>
<protein>
    <submittedName>
        <fullName evidence="4">GNAT family N-acetyltransferase</fullName>
    </submittedName>
</protein>
<evidence type="ECO:0000256" key="1">
    <source>
        <dbReference type="ARBA" id="ARBA00022679"/>
    </source>
</evidence>
<comment type="caution">
    <text evidence="4">The sequence shown here is derived from an EMBL/GenBank/DDBJ whole genome shotgun (WGS) entry which is preliminary data.</text>
</comment>
<dbReference type="InterPro" id="IPR000182">
    <property type="entry name" value="GNAT_dom"/>
</dbReference>
<organism evidence="4 5">
    <name type="scientific">Mesonia profundi</name>
    <dbReference type="NCBI Taxonomy" id="3070998"/>
    <lineage>
        <taxon>Bacteria</taxon>
        <taxon>Pseudomonadati</taxon>
        <taxon>Bacteroidota</taxon>
        <taxon>Flavobacteriia</taxon>
        <taxon>Flavobacteriales</taxon>
        <taxon>Flavobacteriaceae</taxon>
        <taxon>Mesonia</taxon>
    </lineage>
</organism>
<dbReference type="Proteomes" id="UP001230915">
    <property type="component" value="Unassembled WGS sequence"/>
</dbReference>
<dbReference type="PANTHER" id="PTHR10545:SF29">
    <property type="entry name" value="GH14572P-RELATED"/>
    <property type="match status" value="1"/>
</dbReference>
<dbReference type="InterPro" id="IPR016181">
    <property type="entry name" value="Acyl_CoA_acyltransferase"/>
</dbReference>
<keyword evidence="1" id="KW-0808">Transferase</keyword>
<dbReference type="EMBL" id="JAVHUL010000031">
    <property type="protein sequence ID" value="MDQ7918100.1"/>
    <property type="molecule type" value="Genomic_DNA"/>
</dbReference>
<evidence type="ECO:0000259" key="3">
    <source>
        <dbReference type="PROSITE" id="PS51186"/>
    </source>
</evidence>
<gene>
    <name evidence="4" type="ORF">RBU60_10970</name>
</gene>
<dbReference type="SUPFAM" id="SSF55729">
    <property type="entry name" value="Acyl-CoA N-acyltransferases (Nat)"/>
    <property type="match status" value="1"/>
</dbReference>
<dbReference type="InterPro" id="IPR051016">
    <property type="entry name" value="Diverse_Substrate_AcTransf"/>
</dbReference>
<proteinExistence type="predicted"/>
<evidence type="ECO:0000313" key="4">
    <source>
        <dbReference type="EMBL" id="MDQ7918100.1"/>
    </source>
</evidence>
<sequence length="158" mass="18329">MKINVRESQQEDMPQVLELIKELALFEKEPEAVVIDAQQLQKDGFGEQPLFKCFVAEIEGNIEGMALVYFRYSTWKGKTVHLEDLVVRERFRGKGLGIALYKKVMGYALEQNVKRVEWVVLDWNEGAVEFYKKSGADVMQEWNTVQFDEVSIKNFLDS</sequence>
<evidence type="ECO:0000313" key="5">
    <source>
        <dbReference type="Proteomes" id="UP001230915"/>
    </source>
</evidence>
<dbReference type="RefSeq" id="WP_308865064.1">
    <property type="nucleotide sequence ID" value="NZ_JAVHUL010000031.1"/>
</dbReference>
<dbReference type="CDD" id="cd04301">
    <property type="entry name" value="NAT_SF"/>
    <property type="match status" value="1"/>
</dbReference>
<name>A0ABU1A392_9FLAO</name>
<dbReference type="PANTHER" id="PTHR10545">
    <property type="entry name" value="DIAMINE N-ACETYLTRANSFERASE"/>
    <property type="match status" value="1"/>
</dbReference>
<dbReference type="Gene3D" id="3.40.630.30">
    <property type="match status" value="1"/>
</dbReference>
<reference evidence="4 5" key="1">
    <citation type="submission" date="2023-08" db="EMBL/GenBank/DDBJ databases">
        <title>Mesonia sp. MT50, isolated from deep-sea sediment of the Mariana Trench.</title>
        <authorList>
            <person name="Fu H."/>
        </authorList>
    </citation>
    <scope>NUCLEOTIDE SEQUENCE [LARGE SCALE GENOMIC DNA]</scope>
    <source>
        <strain evidence="4 5">MT50</strain>
    </source>
</reference>
<dbReference type="PROSITE" id="PS51186">
    <property type="entry name" value="GNAT"/>
    <property type="match status" value="1"/>
</dbReference>
<accession>A0ABU1A392</accession>